<feature type="compositionally biased region" description="Acidic residues" evidence="1">
    <location>
        <begin position="98"/>
        <end position="108"/>
    </location>
</feature>
<dbReference type="RefSeq" id="XP_013406187.1">
    <property type="nucleotide sequence ID" value="XM_013550733.1"/>
</dbReference>
<dbReference type="KEGG" id="lak:106170748"/>
<feature type="compositionally biased region" description="Low complexity" evidence="1">
    <location>
        <begin position="350"/>
        <end position="369"/>
    </location>
</feature>
<sequence>MQRSPEPMSLEAFDSISDIMNDPQMKKKISALPAKLQVQFLASVSKAFAKDSNLTVKAINSTRNLLANKESSMDKRKLNKTKGNPWPGNPIPNPVQYDDSDTDSDSDSDSDKNNYYVKKPLSRVKDFPKKPAIHSLATENEGSDTDTDSDSDSASSVDSRKCIKVNASETSDSESESHVNDQQVEETENDAPEQDMKVTVGTEGCIKDVSGSSTQEEDEIEKANKDGTDGDGGSEADPGGENTENEPANDEEKKTGTPVRASRRSMKFSKIRSKSAPNKMPNTSNTRDKNGSRPFGNFLRPKTVAPLPVCKKRSRERDPFFDFRVTTAMTTHELGLSRLERIDNLPTPLTLPKTLSAPHSPLRSSASSSSDHKTNVERVKSVQNEAYLLRQCQKKLTAFPSIRAAHSYTVIKTVREQEQSKPFDHSDKHKYPQLRQIRYKSVKPTSS</sequence>
<evidence type="ECO:0000256" key="1">
    <source>
        <dbReference type="SAM" id="MobiDB-lite"/>
    </source>
</evidence>
<dbReference type="AlphaFoldDB" id="A0A1S3J6Z6"/>
<proteinExistence type="predicted"/>
<evidence type="ECO:0000313" key="3">
    <source>
        <dbReference type="RefSeq" id="XP_013406187.1"/>
    </source>
</evidence>
<protein>
    <submittedName>
        <fullName evidence="3">Uncharacterized protein LOC106170748</fullName>
    </submittedName>
</protein>
<feature type="compositionally biased region" description="Acidic residues" evidence="1">
    <location>
        <begin position="183"/>
        <end position="193"/>
    </location>
</feature>
<reference evidence="3" key="1">
    <citation type="submission" date="2025-08" db="UniProtKB">
        <authorList>
            <consortium name="RefSeq"/>
        </authorList>
    </citation>
    <scope>IDENTIFICATION</scope>
    <source>
        <tissue evidence="3">Gonads</tissue>
    </source>
</reference>
<feature type="region of interest" description="Disordered" evidence="1">
    <location>
        <begin position="418"/>
        <end position="447"/>
    </location>
</feature>
<feature type="compositionally biased region" description="Basic and acidic residues" evidence="1">
    <location>
        <begin position="418"/>
        <end position="430"/>
    </location>
</feature>
<feature type="region of interest" description="Disordered" evidence="1">
    <location>
        <begin position="350"/>
        <end position="377"/>
    </location>
</feature>
<name>A0A1S3J6Z6_LINAN</name>
<evidence type="ECO:0000313" key="2">
    <source>
        <dbReference type="Proteomes" id="UP000085678"/>
    </source>
</evidence>
<accession>A0A1S3J6Z6</accession>
<gene>
    <name evidence="3" type="primary">LOC106170748</name>
</gene>
<feature type="region of interest" description="Disordered" evidence="1">
    <location>
        <begin position="68"/>
        <end position="301"/>
    </location>
</feature>
<keyword evidence="2" id="KW-1185">Reference proteome</keyword>
<feature type="compositionally biased region" description="Acidic residues" evidence="1">
    <location>
        <begin position="141"/>
        <end position="151"/>
    </location>
</feature>
<dbReference type="InParanoid" id="A0A1S3J6Z6"/>
<feature type="compositionally biased region" description="Basic residues" evidence="1">
    <location>
        <begin position="261"/>
        <end position="273"/>
    </location>
</feature>
<dbReference type="GeneID" id="106170748"/>
<dbReference type="Proteomes" id="UP000085678">
    <property type="component" value="Unplaced"/>
</dbReference>
<organism evidence="2 3">
    <name type="scientific">Lingula anatina</name>
    <name type="common">Brachiopod</name>
    <name type="synonym">Lingula unguis</name>
    <dbReference type="NCBI Taxonomy" id="7574"/>
    <lineage>
        <taxon>Eukaryota</taxon>
        <taxon>Metazoa</taxon>
        <taxon>Spiralia</taxon>
        <taxon>Lophotrochozoa</taxon>
        <taxon>Brachiopoda</taxon>
        <taxon>Linguliformea</taxon>
        <taxon>Lingulata</taxon>
        <taxon>Lingulida</taxon>
        <taxon>Linguloidea</taxon>
        <taxon>Lingulidae</taxon>
        <taxon>Lingula</taxon>
    </lineage>
</organism>